<dbReference type="EMBL" id="AP009552">
    <property type="protein sequence ID" value="BAG01630.1"/>
    <property type="molecule type" value="Genomic_DNA"/>
</dbReference>
<protein>
    <submittedName>
        <fullName evidence="1">Uncharacterized protein</fullName>
    </submittedName>
</protein>
<reference evidence="1 2" key="1">
    <citation type="journal article" date="2007" name="DNA Res.">
        <title>Complete genomic structure of the bloom-forming toxic cyanobacterium Microcystis aeruginosa NIES-843.</title>
        <authorList>
            <person name="Kaneko T."/>
            <person name="Nakajima N."/>
            <person name="Okamoto S."/>
            <person name="Suzuki I."/>
            <person name="Tanabe Y."/>
            <person name="Tamaoki M."/>
            <person name="Nakamura Y."/>
            <person name="Kasai F."/>
            <person name="Watanabe A."/>
            <person name="Kawashima K."/>
            <person name="Kishida Y."/>
            <person name="Ono A."/>
            <person name="Shimizu Y."/>
            <person name="Takahashi C."/>
            <person name="Minami C."/>
            <person name="Fujishiro T."/>
            <person name="Kohara M."/>
            <person name="Katoh M."/>
            <person name="Nakazaki N."/>
            <person name="Nakayama S."/>
            <person name="Yamada M."/>
            <person name="Tabata S."/>
            <person name="Watanabe M.M."/>
        </authorList>
    </citation>
    <scope>NUCLEOTIDE SEQUENCE [LARGE SCALE GENOMIC DNA]</scope>
    <source>
        <strain evidence="2">NIES-843 / IAM M-247</strain>
    </source>
</reference>
<organism evidence="1 2">
    <name type="scientific">Microcystis aeruginosa (strain NIES-843 / IAM M-2473)</name>
    <dbReference type="NCBI Taxonomy" id="449447"/>
    <lineage>
        <taxon>Bacteria</taxon>
        <taxon>Bacillati</taxon>
        <taxon>Cyanobacteriota</taxon>
        <taxon>Cyanophyceae</taxon>
        <taxon>Oscillatoriophycideae</taxon>
        <taxon>Chroococcales</taxon>
        <taxon>Microcystaceae</taxon>
        <taxon>Microcystis</taxon>
    </lineage>
</organism>
<keyword evidence="2" id="KW-1185">Reference proteome</keyword>
<dbReference type="Proteomes" id="UP000001510">
    <property type="component" value="Chromosome"/>
</dbReference>
<proteinExistence type="predicted"/>
<gene>
    <name evidence="1" type="ordered locus">MAE_18080</name>
</gene>
<dbReference type="HOGENOM" id="CLU_3009232_0_0_3"/>
<dbReference type="PaxDb" id="449447-MAE_18080"/>
<name>B0JWF0_MICAN</name>
<dbReference type="EnsemblBacteria" id="BAG01630">
    <property type="protein sequence ID" value="BAG01630"/>
    <property type="gene ID" value="MAE_18080"/>
</dbReference>
<dbReference type="AlphaFoldDB" id="B0JWF0"/>
<evidence type="ECO:0000313" key="1">
    <source>
        <dbReference type="EMBL" id="BAG01630.1"/>
    </source>
</evidence>
<evidence type="ECO:0000313" key="2">
    <source>
        <dbReference type="Proteomes" id="UP000001510"/>
    </source>
</evidence>
<sequence length="56" mass="6734">MQEVYRVLKFRGVRSKIRWATQALTCTRLRNLWFCQSLWPNKPPTDLISHIPHPSR</sequence>
<dbReference type="KEGG" id="mar:MAE_18080"/>
<accession>B0JWF0</accession>